<feature type="domain" description="General stress protein 17M-like" evidence="1">
    <location>
        <begin position="5"/>
        <end position="100"/>
    </location>
</feature>
<organism evidence="2 3">
    <name type="scientific">Fictibacillus terranigra</name>
    <dbReference type="NCBI Taxonomy" id="3058424"/>
    <lineage>
        <taxon>Bacteria</taxon>
        <taxon>Bacillati</taxon>
        <taxon>Bacillota</taxon>
        <taxon>Bacilli</taxon>
        <taxon>Bacillales</taxon>
        <taxon>Fictibacillaceae</taxon>
        <taxon>Fictibacillus</taxon>
    </lineage>
</organism>
<accession>A0ABT8E4K7</accession>
<evidence type="ECO:0000259" key="1">
    <source>
        <dbReference type="Pfam" id="PF11181"/>
    </source>
</evidence>
<proteinExistence type="predicted"/>
<comment type="caution">
    <text evidence="2">The sequence shown here is derived from an EMBL/GenBank/DDBJ whole genome shotgun (WGS) entry which is preliminary data.</text>
</comment>
<reference evidence="2" key="1">
    <citation type="submission" date="2023-06" db="EMBL/GenBank/DDBJ databases">
        <title>Draft Genome Sequences of Representative Paenibacillus Polymyxa, Bacillus cereus, Fictibacillus sp., and Brevibacillus agri Strains Isolated from Amazonian Dark Earth.</title>
        <authorList>
            <person name="Pellegrinetti T.A."/>
            <person name="Cunha I.C.M."/>
            <person name="Chaves M.G."/>
            <person name="Freitas A.S."/>
            <person name="Silva A.V.R."/>
            <person name="Tsai S.M."/>
            <person name="Mendes L.W."/>
        </authorList>
    </citation>
    <scope>NUCLEOTIDE SEQUENCE</scope>
    <source>
        <strain evidence="2">CENA-BCM004</strain>
    </source>
</reference>
<dbReference type="InterPro" id="IPR025889">
    <property type="entry name" value="GSP17M-like_dom"/>
</dbReference>
<gene>
    <name evidence="2" type="ORF">QYF49_07315</name>
</gene>
<evidence type="ECO:0000313" key="3">
    <source>
        <dbReference type="Proteomes" id="UP001168694"/>
    </source>
</evidence>
<sequence>MDIKPIVREYDSSGQLVNDVRELQSRGVDKNSIYIWTRQNNNVNRLATEAEVKTIGRGQLGINGMFQLFDSNPGHLVSKLKEMGLSTTEAERYEKKLEEGKGLIICTDNERTDGW</sequence>
<dbReference type="Pfam" id="PF11181">
    <property type="entry name" value="YflT"/>
    <property type="match status" value="1"/>
</dbReference>
<dbReference type="EMBL" id="JAUHLN010000001">
    <property type="protein sequence ID" value="MDN4072839.1"/>
    <property type="molecule type" value="Genomic_DNA"/>
</dbReference>
<protein>
    <submittedName>
        <fullName evidence="2">General stress protein</fullName>
    </submittedName>
</protein>
<name>A0ABT8E4K7_9BACL</name>
<dbReference type="Proteomes" id="UP001168694">
    <property type="component" value="Unassembled WGS sequence"/>
</dbReference>
<keyword evidence="3" id="KW-1185">Reference proteome</keyword>
<dbReference type="RefSeq" id="WP_290398922.1">
    <property type="nucleotide sequence ID" value="NZ_JAUHLN010000001.1"/>
</dbReference>
<evidence type="ECO:0000313" key="2">
    <source>
        <dbReference type="EMBL" id="MDN4072839.1"/>
    </source>
</evidence>